<dbReference type="InterPro" id="IPR056125">
    <property type="entry name" value="DUF7708"/>
</dbReference>
<gene>
    <name evidence="2" type="ORF">B0T16DRAFT_355986</name>
</gene>
<feature type="domain" description="DUF7708" evidence="1">
    <location>
        <begin position="78"/>
        <end position="223"/>
    </location>
</feature>
<evidence type="ECO:0000313" key="3">
    <source>
        <dbReference type="Proteomes" id="UP001174936"/>
    </source>
</evidence>
<protein>
    <recommendedName>
        <fullName evidence="1">DUF7708 domain-containing protein</fullName>
    </recommendedName>
</protein>
<evidence type="ECO:0000259" key="1">
    <source>
        <dbReference type="Pfam" id="PF24809"/>
    </source>
</evidence>
<organism evidence="2 3">
    <name type="scientific">Cercophora newfieldiana</name>
    <dbReference type="NCBI Taxonomy" id="92897"/>
    <lineage>
        <taxon>Eukaryota</taxon>
        <taxon>Fungi</taxon>
        <taxon>Dikarya</taxon>
        <taxon>Ascomycota</taxon>
        <taxon>Pezizomycotina</taxon>
        <taxon>Sordariomycetes</taxon>
        <taxon>Sordariomycetidae</taxon>
        <taxon>Sordariales</taxon>
        <taxon>Lasiosphaeriaceae</taxon>
        <taxon>Cercophora</taxon>
    </lineage>
</organism>
<keyword evidence="3" id="KW-1185">Reference proteome</keyword>
<accession>A0AA39Y1D9</accession>
<proteinExistence type="predicted"/>
<dbReference type="Pfam" id="PF24809">
    <property type="entry name" value="DUF7708"/>
    <property type="match status" value="1"/>
</dbReference>
<dbReference type="Proteomes" id="UP001174936">
    <property type="component" value="Unassembled WGS sequence"/>
</dbReference>
<reference evidence="2" key="1">
    <citation type="submission" date="2023-06" db="EMBL/GenBank/DDBJ databases">
        <title>Genome-scale phylogeny and comparative genomics of the fungal order Sordariales.</title>
        <authorList>
            <consortium name="Lawrence Berkeley National Laboratory"/>
            <person name="Hensen N."/>
            <person name="Bonometti L."/>
            <person name="Westerberg I."/>
            <person name="Brannstrom I.O."/>
            <person name="Guillou S."/>
            <person name="Cros-Aarteil S."/>
            <person name="Calhoun S."/>
            <person name="Haridas S."/>
            <person name="Kuo A."/>
            <person name="Mondo S."/>
            <person name="Pangilinan J."/>
            <person name="Riley R."/>
            <person name="Labutti K."/>
            <person name="Andreopoulos B."/>
            <person name="Lipzen A."/>
            <person name="Chen C."/>
            <person name="Yanf M."/>
            <person name="Daum C."/>
            <person name="Ng V."/>
            <person name="Clum A."/>
            <person name="Steindorff A."/>
            <person name="Ohm R."/>
            <person name="Martin F."/>
            <person name="Silar P."/>
            <person name="Natvig D."/>
            <person name="Lalanne C."/>
            <person name="Gautier V."/>
            <person name="Ament-Velasquez S.L."/>
            <person name="Kruys A."/>
            <person name="Hutchinson M.I."/>
            <person name="Powell A.J."/>
            <person name="Barry K."/>
            <person name="Miller A.N."/>
            <person name="Grigoriev I.V."/>
            <person name="Debuchy R."/>
            <person name="Gladieux P."/>
            <person name="Thoren M.H."/>
            <person name="Johannesson H."/>
        </authorList>
    </citation>
    <scope>NUCLEOTIDE SEQUENCE</scope>
    <source>
        <strain evidence="2">SMH2532-1</strain>
    </source>
</reference>
<evidence type="ECO:0000313" key="2">
    <source>
        <dbReference type="EMBL" id="KAK0644219.1"/>
    </source>
</evidence>
<comment type="caution">
    <text evidence="2">The sequence shown here is derived from an EMBL/GenBank/DDBJ whole genome shotgun (WGS) entry which is preliminary data.</text>
</comment>
<dbReference type="EMBL" id="JAULSV010000005">
    <property type="protein sequence ID" value="KAK0644219.1"/>
    <property type="molecule type" value="Genomic_DNA"/>
</dbReference>
<dbReference type="AlphaFoldDB" id="A0AA39Y1D9"/>
<sequence length="533" mass="59105">MMSLSSRPDWYLPGDDDPALDPAREAFKLAVQKFGSELTSDARKRDRVSSVSGVAELQNLVVDAQTRYLANSNGGAQKWLQKLSKKIMHYSAIFDVLVQHHPEYVSLAWGAMKFLFVAVVNHEALLSCIAKALAQIADTLPGVEVAAVLFPTEPMKRALAEIYAHTMRFFVRAHDWFGQSKLKRAYHSVTRPKELRYDDLIDDIKTSTAHFRNLAVTSSQAEQRDMHILLLEMKQMMTTYQQINSSAMLNTNMALTDLQFSNILNALTNLPLEDPDKCLQRAMFLTARSARSHKPTACEPFWLHPRFQAWATSPTSDLIMVKGSYTARAAIKDCLVNAIEQIRLSKATALWALKTQSAAGDETFISVVELIKYLTAQALQFGPPPTERSLSLSCARFQSARGEKEWISLLAGSLADLKHVFIVVDIELLASQVHVASPHPSSAFKLPELVGELFAQLSRTSPGTTVKVMLASYGSPVFGDLRDAERKDLIVAGRGRPQRPVANRAAARSGLVASARGRGQLRRGFGLDRLLRT</sequence>
<name>A0AA39Y1D9_9PEZI</name>